<evidence type="ECO:0000256" key="8">
    <source>
        <dbReference type="ARBA" id="ARBA00034651"/>
    </source>
</evidence>
<dbReference type="FunFam" id="1.20.1080.10:FF:000024">
    <property type="entry name" value="MIP aquaporin (Eurofung)"/>
    <property type="match status" value="1"/>
</dbReference>
<dbReference type="AlphaFoldDB" id="A0A9P4ILF7"/>
<evidence type="ECO:0000313" key="11">
    <source>
        <dbReference type="EMBL" id="KAF2103700.1"/>
    </source>
</evidence>
<dbReference type="Gene3D" id="1.20.1080.10">
    <property type="entry name" value="Glycerol uptake facilitator protein"/>
    <property type="match status" value="1"/>
</dbReference>
<gene>
    <name evidence="11" type="ORF">NA57DRAFT_13800</name>
</gene>
<accession>A0A9P4ILF7</accession>
<sequence>LPWTMWMNSTAKNHFVASLGEFVGTTMFLFFAFAGTEVANIGSNTPAGTTTNETTGFSPVKLLYIAMSFGFSLMVNAWVFFRISGALFNPAVTIAMLLVGAIGPLRAICLFLSQIVGSIAASAMVMGIFPARLNVLTTLSAPTSVVRGVFIEAFLTAELVFTILMLAKEKHRSTFIAPIGIGLALFIAQLAGVFYTGGSLNPARSFGPVVVTGTWDKNHWIYWVGPIAGALIAVTFYKFIKLLEYEMANPGQDADDWNDPTKNP</sequence>
<feature type="transmembrane region" description="Helical" evidence="10">
    <location>
        <begin position="149"/>
        <end position="167"/>
    </location>
</feature>
<evidence type="ECO:0000256" key="6">
    <source>
        <dbReference type="ARBA" id="ARBA00023136"/>
    </source>
</evidence>
<evidence type="ECO:0000313" key="12">
    <source>
        <dbReference type="Proteomes" id="UP000799772"/>
    </source>
</evidence>
<feature type="non-terminal residue" evidence="11">
    <location>
        <position position="1"/>
    </location>
</feature>
<comment type="catalytic activity">
    <reaction evidence="8">
        <text>H2O(in) = H2O(out)</text>
        <dbReference type="Rhea" id="RHEA:29667"/>
        <dbReference type="ChEBI" id="CHEBI:15377"/>
    </reaction>
</comment>
<protein>
    <submittedName>
        <fullName evidence="11">Aquaporin-like protein</fullName>
    </submittedName>
</protein>
<dbReference type="PRINTS" id="PR00783">
    <property type="entry name" value="MINTRINSICP"/>
</dbReference>
<dbReference type="Proteomes" id="UP000799772">
    <property type="component" value="Unassembled WGS sequence"/>
</dbReference>
<dbReference type="GO" id="GO:0005886">
    <property type="term" value="C:plasma membrane"/>
    <property type="evidence" value="ECO:0007669"/>
    <property type="project" value="TreeGrafter"/>
</dbReference>
<evidence type="ECO:0000256" key="2">
    <source>
        <dbReference type="ARBA" id="ARBA00006175"/>
    </source>
</evidence>
<comment type="subcellular location">
    <subcellularLocation>
        <location evidence="1">Membrane</location>
        <topology evidence="1">Multi-pass membrane protein</topology>
    </subcellularLocation>
</comment>
<feature type="transmembrane region" description="Helical" evidence="10">
    <location>
        <begin position="179"/>
        <end position="200"/>
    </location>
</feature>
<evidence type="ECO:0000256" key="9">
    <source>
        <dbReference type="RuleBase" id="RU000477"/>
    </source>
</evidence>
<evidence type="ECO:0000256" key="4">
    <source>
        <dbReference type="ARBA" id="ARBA00022737"/>
    </source>
</evidence>
<dbReference type="SUPFAM" id="SSF81338">
    <property type="entry name" value="Aquaporin-like"/>
    <property type="match status" value="1"/>
</dbReference>
<dbReference type="PANTHER" id="PTHR19139">
    <property type="entry name" value="AQUAPORIN TRANSPORTER"/>
    <property type="match status" value="1"/>
</dbReference>
<organism evidence="11 12">
    <name type="scientific">Rhizodiscina lignyota</name>
    <dbReference type="NCBI Taxonomy" id="1504668"/>
    <lineage>
        <taxon>Eukaryota</taxon>
        <taxon>Fungi</taxon>
        <taxon>Dikarya</taxon>
        <taxon>Ascomycota</taxon>
        <taxon>Pezizomycotina</taxon>
        <taxon>Dothideomycetes</taxon>
        <taxon>Pleosporomycetidae</taxon>
        <taxon>Aulographales</taxon>
        <taxon>Rhizodiscinaceae</taxon>
        <taxon>Rhizodiscina</taxon>
    </lineage>
</organism>
<feature type="transmembrane region" description="Helical" evidence="10">
    <location>
        <begin position="87"/>
        <end position="103"/>
    </location>
</feature>
<feature type="non-terminal residue" evidence="11">
    <location>
        <position position="264"/>
    </location>
</feature>
<evidence type="ECO:0000256" key="7">
    <source>
        <dbReference type="ARBA" id="ARBA00023180"/>
    </source>
</evidence>
<dbReference type="PANTHER" id="PTHR19139:SF283">
    <property type="entry name" value="AQUAPORIN"/>
    <property type="match status" value="1"/>
</dbReference>
<feature type="transmembrane region" description="Helical" evidence="10">
    <location>
        <begin position="15"/>
        <end position="34"/>
    </location>
</feature>
<evidence type="ECO:0000256" key="1">
    <source>
        <dbReference type="ARBA" id="ARBA00004141"/>
    </source>
</evidence>
<evidence type="ECO:0000256" key="3">
    <source>
        <dbReference type="ARBA" id="ARBA00022692"/>
    </source>
</evidence>
<keyword evidence="9" id="KW-0813">Transport</keyword>
<evidence type="ECO:0000256" key="5">
    <source>
        <dbReference type="ARBA" id="ARBA00022989"/>
    </source>
</evidence>
<keyword evidence="7" id="KW-0325">Glycoprotein</keyword>
<dbReference type="EMBL" id="ML978121">
    <property type="protein sequence ID" value="KAF2103700.1"/>
    <property type="molecule type" value="Genomic_DNA"/>
</dbReference>
<dbReference type="InterPro" id="IPR023271">
    <property type="entry name" value="Aquaporin-like"/>
</dbReference>
<name>A0A9P4ILF7_9PEZI</name>
<evidence type="ECO:0000256" key="10">
    <source>
        <dbReference type="SAM" id="Phobius"/>
    </source>
</evidence>
<dbReference type="GO" id="GO:0015250">
    <property type="term" value="F:water channel activity"/>
    <property type="evidence" value="ECO:0007669"/>
    <property type="project" value="TreeGrafter"/>
</dbReference>
<keyword evidence="4" id="KW-0677">Repeat</keyword>
<dbReference type="InterPro" id="IPR000425">
    <property type="entry name" value="MIP"/>
</dbReference>
<keyword evidence="5 10" id="KW-1133">Transmembrane helix</keyword>
<keyword evidence="6 10" id="KW-0472">Membrane</keyword>
<keyword evidence="12" id="KW-1185">Reference proteome</keyword>
<dbReference type="OrthoDB" id="3222at2759"/>
<keyword evidence="3 9" id="KW-0812">Transmembrane</keyword>
<reference evidence="11" key="1">
    <citation type="journal article" date="2020" name="Stud. Mycol.">
        <title>101 Dothideomycetes genomes: a test case for predicting lifestyles and emergence of pathogens.</title>
        <authorList>
            <person name="Haridas S."/>
            <person name="Albert R."/>
            <person name="Binder M."/>
            <person name="Bloem J."/>
            <person name="Labutti K."/>
            <person name="Salamov A."/>
            <person name="Andreopoulos B."/>
            <person name="Baker S."/>
            <person name="Barry K."/>
            <person name="Bills G."/>
            <person name="Bluhm B."/>
            <person name="Cannon C."/>
            <person name="Castanera R."/>
            <person name="Culley D."/>
            <person name="Daum C."/>
            <person name="Ezra D."/>
            <person name="Gonzalez J."/>
            <person name="Henrissat B."/>
            <person name="Kuo A."/>
            <person name="Liang C."/>
            <person name="Lipzen A."/>
            <person name="Lutzoni F."/>
            <person name="Magnuson J."/>
            <person name="Mondo S."/>
            <person name="Nolan M."/>
            <person name="Ohm R."/>
            <person name="Pangilinan J."/>
            <person name="Park H.-J."/>
            <person name="Ramirez L."/>
            <person name="Alfaro M."/>
            <person name="Sun H."/>
            <person name="Tritt A."/>
            <person name="Yoshinaga Y."/>
            <person name="Zwiers L.-H."/>
            <person name="Turgeon B."/>
            <person name="Goodwin S."/>
            <person name="Spatafora J."/>
            <person name="Crous P."/>
            <person name="Grigoriev I."/>
        </authorList>
    </citation>
    <scope>NUCLEOTIDE SEQUENCE</scope>
    <source>
        <strain evidence="11">CBS 133067</strain>
    </source>
</reference>
<comment type="caution">
    <text evidence="11">The sequence shown here is derived from an EMBL/GenBank/DDBJ whole genome shotgun (WGS) entry which is preliminary data.</text>
</comment>
<feature type="transmembrane region" description="Helical" evidence="10">
    <location>
        <begin position="220"/>
        <end position="240"/>
    </location>
</feature>
<dbReference type="InterPro" id="IPR034294">
    <property type="entry name" value="Aquaporin_transptr"/>
</dbReference>
<dbReference type="Pfam" id="PF00230">
    <property type="entry name" value="MIP"/>
    <property type="match status" value="1"/>
</dbReference>
<feature type="transmembrane region" description="Helical" evidence="10">
    <location>
        <begin position="110"/>
        <end position="129"/>
    </location>
</feature>
<proteinExistence type="inferred from homology"/>
<comment type="similarity">
    <text evidence="2 9">Belongs to the MIP/aquaporin (TC 1.A.8) family.</text>
</comment>